<comment type="caution">
    <text evidence="1">The sequence shown here is derived from an EMBL/GenBank/DDBJ whole genome shotgun (WGS) entry which is preliminary data.</text>
</comment>
<dbReference type="Proteomes" id="UP000824881">
    <property type="component" value="Unassembled WGS sequence"/>
</dbReference>
<reference evidence="1 2" key="1">
    <citation type="journal article" date="2021" name="Appl. Environ. Microbiol.">
        <title>Genetic linkage and physical mapping for an oyster mushroom Pleurotus cornucopiae and QTL analysis for the trait cap color.</title>
        <authorList>
            <person name="Zhang Y."/>
            <person name="Gao W."/>
            <person name="Sonnenberg A."/>
            <person name="Chen Q."/>
            <person name="Zhang J."/>
            <person name="Huang C."/>
        </authorList>
    </citation>
    <scope>NUCLEOTIDE SEQUENCE [LARGE SCALE GENOMIC DNA]</scope>
    <source>
        <strain evidence="1">CCMSSC00406</strain>
    </source>
</reference>
<gene>
    <name evidence="1" type="ORF">CCMSSC00406_0008684</name>
</gene>
<dbReference type="EMBL" id="WQMT02000002">
    <property type="protein sequence ID" value="KAG9226022.1"/>
    <property type="molecule type" value="Genomic_DNA"/>
</dbReference>
<organism evidence="1 2">
    <name type="scientific">Pleurotus cornucopiae</name>
    <name type="common">Cornucopia mushroom</name>
    <dbReference type="NCBI Taxonomy" id="5321"/>
    <lineage>
        <taxon>Eukaryota</taxon>
        <taxon>Fungi</taxon>
        <taxon>Dikarya</taxon>
        <taxon>Basidiomycota</taxon>
        <taxon>Agaricomycotina</taxon>
        <taxon>Agaricomycetes</taxon>
        <taxon>Agaricomycetidae</taxon>
        <taxon>Agaricales</taxon>
        <taxon>Pleurotineae</taxon>
        <taxon>Pleurotaceae</taxon>
        <taxon>Pleurotus</taxon>
    </lineage>
</organism>
<accession>A0ACB7J695</accession>
<evidence type="ECO:0000313" key="2">
    <source>
        <dbReference type="Proteomes" id="UP000824881"/>
    </source>
</evidence>
<protein>
    <submittedName>
        <fullName evidence="1">Uncharacterized protein</fullName>
    </submittedName>
</protein>
<evidence type="ECO:0000313" key="1">
    <source>
        <dbReference type="EMBL" id="KAG9226022.1"/>
    </source>
</evidence>
<name>A0ACB7J695_PLECO</name>
<sequence length="151" mass="16348">MVESILLRLPRLKELKGGSILSATLSSVLPQSSITKLHLRQDKSAPLDLLSVLKACASTLRSLILQGLIFGDELTRDGVIKTGGEYVSMSTLEEVAIVSCVKFPPTSRLIQMPNLKLLYYEGKCAALGECIPSPLKTLVLHDAEVPGKFTI</sequence>
<proteinExistence type="predicted"/>
<keyword evidence="2" id="KW-1185">Reference proteome</keyword>